<evidence type="ECO:0000259" key="12">
    <source>
        <dbReference type="Pfam" id="PF07715"/>
    </source>
</evidence>
<evidence type="ECO:0000256" key="3">
    <source>
        <dbReference type="ARBA" id="ARBA00022452"/>
    </source>
</evidence>
<dbReference type="InterPro" id="IPR000531">
    <property type="entry name" value="Beta-barrel_TonB"/>
</dbReference>
<keyword evidence="2 8" id="KW-0813">Transport</keyword>
<keyword evidence="6 8" id="KW-0472">Membrane</keyword>
<dbReference type="PROSITE" id="PS52016">
    <property type="entry name" value="TONB_DEPENDENT_REC_3"/>
    <property type="match status" value="1"/>
</dbReference>
<comment type="subcellular location">
    <subcellularLocation>
        <location evidence="1 8">Cell outer membrane</location>
        <topology evidence="1 8">Multi-pass membrane protein</topology>
    </subcellularLocation>
</comment>
<evidence type="ECO:0000256" key="5">
    <source>
        <dbReference type="ARBA" id="ARBA00023077"/>
    </source>
</evidence>
<dbReference type="SUPFAM" id="SSF56935">
    <property type="entry name" value="Porins"/>
    <property type="match status" value="1"/>
</dbReference>
<evidence type="ECO:0000256" key="7">
    <source>
        <dbReference type="ARBA" id="ARBA00023237"/>
    </source>
</evidence>
<evidence type="ECO:0000259" key="11">
    <source>
        <dbReference type="Pfam" id="PF00593"/>
    </source>
</evidence>
<dbReference type="Pfam" id="PF07715">
    <property type="entry name" value="Plug"/>
    <property type="match status" value="1"/>
</dbReference>
<evidence type="ECO:0000313" key="13">
    <source>
        <dbReference type="EMBL" id="ATC34643.1"/>
    </source>
</evidence>
<keyword evidence="5 9" id="KW-0798">TonB box</keyword>
<dbReference type="InterPro" id="IPR010104">
    <property type="entry name" value="TonB_rcpt_bac"/>
</dbReference>
<organism evidence="13 14">
    <name type="scientific">Caulobacter vibrioides</name>
    <name type="common">Caulobacter crescentus</name>
    <dbReference type="NCBI Taxonomy" id="155892"/>
    <lineage>
        <taxon>Bacteria</taxon>
        <taxon>Pseudomonadati</taxon>
        <taxon>Pseudomonadota</taxon>
        <taxon>Alphaproteobacteria</taxon>
        <taxon>Caulobacterales</taxon>
        <taxon>Caulobacteraceae</taxon>
        <taxon>Caulobacter</taxon>
    </lineage>
</organism>
<dbReference type="InterPro" id="IPR012910">
    <property type="entry name" value="Plug_dom"/>
</dbReference>
<feature type="domain" description="TonB-dependent receptor plug" evidence="12">
    <location>
        <begin position="50"/>
        <end position="159"/>
    </location>
</feature>
<feature type="domain" description="TonB-dependent receptor-like beta-barrel" evidence="11">
    <location>
        <begin position="414"/>
        <end position="940"/>
    </location>
</feature>
<protein>
    <submittedName>
        <fullName evidence="13">TonB-dependent receptor</fullName>
    </submittedName>
</protein>
<accession>A0A290MRI3</accession>
<dbReference type="PANTHER" id="PTHR40980">
    <property type="entry name" value="PLUG DOMAIN-CONTAINING PROTEIN"/>
    <property type="match status" value="1"/>
</dbReference>
<evidence type="ECO:0000256" key="2">
    <source>
        <dbReference type="ARBA" id="ARBA00022448"/>
    </source>
</evidence>
<dbReference type="InterPro" id="IPR036942">
    <property type="entry name" value="Beta-barrel_TonB_sf"/>
</dbReference>
<dbReference type="Gene3D" id="2.170.130.10">
    <property type="entry name" value="TonB-dependent receptor, plug domain"/>
    <property type="match status" value="1"/>
</dbReference>
<dbReference type="Pfam" id="PF00593">
    <property type="entry name" value="TonB_dep_Rec_b-barrel"/>
    <property type="match status" value="1"/>
</dbReference>
<keyword evidence="3 8" id="KW-1134">Transmembrane beta strand</keyword>
<keyword evidence="7 8" id="KW-0998">Cell outer membrane</keyword>
<dbReference type="InterPro" id="IPR037066">
    <property type="entry name" value="Plug_dom_sf"/>
</dbReference>
<keyword evidence="4 8" id="KW-0812">Transmembrane</keyword>
<dbReference type="AlphaFoldDB" id="A0A290MRI3"/>
<evidence type="ECO:0000256" key="9">
    <source>
        <dbReference type="RuleBase" id="RU003357"/>
    </source>
</evidence>
<evidence type="ECO:0000313" key="14">
    <source>
        <dbReference type="Proteomes" id="UP000217311"/>
    </source>
</evidence>
<dbReference type="NCBIfam" id="TIGR01782">
    <property type="entry name" value="TonB-Xanth-Caul"/>
    <property type="match status" value="1"/>
</dbReference>
<dbReference type="PANTHER" id="PTHR40980:SF3">
    <property type="entry name" value="TONB-DEPENDENT RECEPTOR-LIKE BETA-BARREL DOMAIN-CONTAINING PROTEIN"/>
    <property type="match status" value="1"/>
</dbReference>
<keyword evidence="10" id="KW-0732">Signal</keyword>
<evidence type="ECO:0000256" key="10">
    <source>
        <dbReference type="SAM" id="SignalP"/>
    </source>
</evidence>
<dbReference type="Proteomes" id="UP000217311">
    <property type="component" value="Chromosome"/>
</dbReference>
<dbReference type="InterPro" id="IPR039426">
    <property type="entry name" value="TonB-dep_rcpt-like"/>
</dbReference>
<reference evidence="14" key="1">
    <citation type="submission" date="2017-09" db="EMBL/GenBank/DDBJ databases">
        <title>Genome evolution observed in wild isolates of Caulobacter crescentus.</title>
        <authorList>
            <person name="Ely B."/>
            <person name="Wilson K."/>
            <person name="Scott D."/>
        </authorList>
    </citation>
    <scope>NUCLEOTIDE SEQUENCE [LARGE SCALE GENOMIC DNA]</scope>
    <source>
        <strain evidence="14">CB13b1a</strain>
    </source>
</reference>
<proteinExistence type="inferred from homology"/>
<sequence length="975" mass="106557">MFAGASALVLCLVAPTAALAQQKGQDDTSVEAVVVTGQRAAIQSAQKIKQNASEIIDGISADDIGKLPDRSVTEALQRVVGVTIDHTMSRGDPEHFSVEGSGVNIRGLTYVRSELNGRDSFTANGGRALSFEDVPPELMAGVDIYKNPSAEQIEGAIGGLVNLRTQMPFNFPGLKIGASASLGYGELSKGKAKPSGSLLLSNRWDTSLGQFGALFDVAYSESHTRTDAIQQEAYFPHLPSTQDASNTWNTTGKTVWLPNGLQWRTLDFDRRRLGLYGALQWKPNDKFQTSLTGFRSDYKMDWGEFAIFSQIGNPGNVVVANGKYDDKGVLTSGVLSDPADGGMPFNDDVRTANRKSVTTDFAWSAQFTPDDKLTIKTDVQYVRGTTKGFDSTVATGLLIPSQTIDLTGSLPTIGVDKTFMTNPNNYYWAFTMDHFDESVGKEWAWRGDVEYKFDSDVLQSLRFGARYTDRSALNKNTPYNWQAVSQTWMLGWYMNSLASVGTYKAPTTTYDFPNFFNGGATLPSAVVFPALELATGWPASYQTLHKFRAQNSIYDQAYTWSPATFGPGAINEQSENTYTGYAMLRFGWDQAKYPIDGNVGVRVVKTRSQAIGSFVGAATPAVDPSIPAGKIPIFTATTTEGTYHNDYTNVLPSLNLRVKLTDTLQARFAAAKAIARPDYSQLQAYTTLSVGITGSGPNAVADLTGNGSGNPYLKPTQSNQYDATLEWYFAPTGSLTAAVFYKDLKDVVTNALYNVPYAATNGTVYPFATTAPVNGAKGTAKGFEIAYSQFFDFLPGWLSGFGVQANYTYVDSDQTLYGNPQNATTSQLTTYVQNTFGVDTDGSTFSTLPLTYLSKNSYNLALMYEKGKVSARLAYNWRSKYLQAVNVNGTNGGNGFNKATNGYDQRWALPTWADDYGQLDGSLFYKVTPKITLGIEAQNLTDSTYKQLMQQNIGMKGRAWFVTGRRFNAQIRYTF</sequence>
<keyword evidence="13" id="KW-0675">Receptor</keyword>
<evidence type="ECO:0000256" key="6">
    <source>
        <dbReference type="ARBA" id="ARBA00023136"/>
    </source>
</evidence>
<dbReference type="EMBL" id="CP023315">
    <property type="protein sequence ID" value="ATC34643.1"/>
    <property type="molecule type" value="Genomic_DNA"/>
</dbReference>
<feature type="chain" id="PRO_5013352933" evidence="10">
    <location>
        <begin position="21"/>
        <end position="975"/>
    </location>
</feature>
<gene>
    <name evidence="13" type="ORF">CA606_19445</name>
</gene>
<evidence type="ECO:0000256" key="4">
    <source>
        <dbReference type="ARBA" id="ARBA00022692"/>
    </source>
</evidence>
<name>A0A290MRI3_CAUVI</name>
<evidence type="ECO:0000256" key="8">
    <source>
        <dbReference type="PROSITE-ProRule" id="PRU01360"/>
    </source>
</evidence>
<evidence type="ECO:0000256" key="1">
    <source>
        <dbReference type="ARBA" id="ARBA00004571"/>
    </source>
</evidence>
<dbReference type="GO" id="GO:0009279">
    <property type="term" value="C:cell outer membrane"/>
    <property type="evidence" value="ECO:0007669"/>
    <property type="project" value="UniProtKB-SubCell"/>
</dbReference>
<dbReference type="Gene3D" id="2.40.170.20">
    <property type="entry name" value="TonB-dependent receptor, beta-barrel domain"/>
    <property type="match status" value="1"/>
</dbReference>
<comment type="similarity">
    <text evidence="8 9">Belongs to the TonB-dependent receptor family.</text>
</comment>
<feature type="signal peptide" evidence="10">
    <location>
        <begin position="1"/>
        <end position="20"/>
    </location>
</feature>